<gene>
    <name evidence="6" type="ORF">CGLY_15175</name>
</gene>
<keyword evidence="7" id="KW-1185">Reference proteome</keyword>
<dbReference type="Gene3D" id="1.10.357.10">
    <property type="entry name" value="Tetracycline Repressor, domain 2"/>
    <property type="match status" value="1"/>
</dbReference>
<evidence type="ECO:0000256" key="4">
    <source>
        <dbReference type="PROSITE-ProRule" id="PRU00335"/>
    </source>
</evidence>
<feature type="DNA-binding region" description="H-T-H motif" evidence="4">
    <location>
        <begin position="38"/>
        <end position="57"/>
    </location>
</feature>
<keyword evidence="1" id="KW-0805">Transcription regulation</keyword>
<proteinExistence type="predicted"/>
<dbReference type="InterPro" id="IPR036271">
    <property type="entry name" value="Tet_transcr_reg_TetR-rel_C_sf"/>
</dbReference>
<dbReference type="InterPro" id="IPR001647">
    <property type="entry name" value="HTH_TetR"/>
</dbReference>
<dbReference type="RefSeq" id="WP_038550491.1">
    <property type="nucleotide sequence ID" value="NZ_CP006842.1"/>
</dbReference>
<evidence type="ECO:0000256" key="1">
    <source>
        <dbReference type="ARBA" id="ARBA00023015"/>
    </source>
</evidence>
<organism evidence="6 7">
    <name type="scientific">Corynebacterium glyciniphilum AJ 3170</name>
    <dbReference type="NCBI Taxonomy" id="1404245"/>
    <lineage>
        <taxon>Bacteria</taxon>
        <taxon>Bacillati</taxon>
        <taxon>Actinomycetota</taxon>
        <taxon>Actinomycetes</taxon>
        <taxon>Mycobacteriales</taxon>
        <taxon>Corynebacteriaceae</taxon>
        <taxon>Corynebacterium</taxon>
    </lineage>
</organism>
<dbReference type="Pfam" id="PF17932">
    <property type="entry name" value="TetR_C_24"/>
    <property type="match status" value="1"/>
</dbReference>
<evidence type="ECO:0000313" key="6">
    <source>
        <dbReference type="EMBL" id="AHW65471.1"/>
    </source>
</evidence>
<dbReference type="PROSITE" id="PS50977">
    <property type="entry name" value="HTH_TETR_2"/>
    <property type="match status" value="1"/>
</dbReference>
<dbReference type="STRING" id="1404245.CGLY_15175"/>
<dbReference type="PRINTS" id="PR00455">
    <property type="entry name" value="HTHTETR"/>
</dbReference>
<dbReference type="SUPFAM" id="SSF46689">
    <property type="entry name" value="Homeodomain-like"/>
    <property type="match status" value="1"/>
</dbReference>
<evidence type="ECO:0000313" key="7">
    <source>
        <dbReference type="Proteomes" id="UP000023703"/>
    </source>
</evidence>
<dbReference type="GO" id="GO:0003700">
    <property type="term" value="F:DNA-binding transcription factor activity"/>
    <property type="evidence" value="ECO:0007669"/>
    <property type="project" value="TreeGrafter"/>
</dbReference>
<dbReference type="Proteomes" id="UP000023703">
    <property type="component" value="Chromosome"/>
</dbReference>
<dbReference type="PANTHER" id="PTHR30055:SF200">
    <property type="entry name" value="HTH-TYPE TRANSCRIPTIONAL REPRESSOR BDCR"/>
    <property type="match status" value="1"/>
</dbReference>
<reference evidence="6 7" key="1">
    <citation type="journal article" date="2015" name="Int. J. Syst. Evol. Microbiol.">
        <title>Revisiting Corynebacterium glyciniphilum (ex Kubota et al., 1972) sp. nov., nom. rev., isolated from putrefied banana.</title>
        <authorList>
            <person name="Al-Dilaimi A."/>
            <person name="Bednarz H."/>
            <person name="Lomker A."/>
            <person name="Niehaus K."/>
            <person name="Kalinowski J."/>
            <person name="Ruckert C."/>
        </authorList>
    </citation>
    <scope>NUCLEOTIDE SEQUENCE [LARGE SCALE GENOMIC DNA]</scope>
    <source>
        <strain evidence="6">AJ 3170</strain>
    </source>
</reference>
<evidence type="ECO:0000259" key="5">
    <source>
        <dbReference type="PROSITE" id="PS50977"/>
    </source>
</evidence>
<sequence>MTDGQTDDNPTAHAAGARDRLLAAATEAFAERGFHGTTTRDIAGAAGMSPAAVYVHFPSKEELLYQLMHDGHLRTLEMMEEADLPEGPAPQRLASVMSAFARYHALEHTGARVVNYELASLSPDHAVVVSALRREVTARLRDIVDAGVAEGEFHTPDSRTCTEALLSMGVDIARWYRDGVYISPDEIADFYAQLALRCVGRDLE</sequence>
<evidence type="ECO:0000256" key="3">
    <source>
        <dbReference type="ARBA" id="ARBA00023163"/>
    </source>
</evidence>
<feature type="domain" description="HTH tetR-type" evidence="5">
    <location>
        <begin position="15"/>
        <end position="75"/>
    </location>
</feature>
<dbReference type="KEGG" id="cgy:CGLY_15175"/>
<protein>
    <submittedName>
        <fullName evidence="6">Transcriptional regulator, TetR-family</fullName>
    </submittedName>
</protein>
<dbReference type="FunFam" id="1.10.10.60:FF:000141">
    <property type="entry name" value="TetR family transcriptional regulator"/>
    <property type="match status" value="1"/>
</dbReference>
<keyword evidence="3" id="KW-0804">Transcription</keyword>
<dbReference type="AlphaFoldDB" id="X5EFT6"/>
<dbReference type="GO" id="GO:0045892">
    <property type="term" value="P:negative regulation of DNA-templated transcription"/>
    <property type="evidence" value="ECO:0007669"/>
    <property type="project" value="UniProtKB-ARBA"/>
</dbReference>
<accession>X5EFT6</accession>
<dbReference type="EMBL" id="CP006842">
    <property type="protein sequence ID" value="AHW65471.1"/>
    <property type="molecule type" value="Genomic_DNA"/>
</dbReference>
<keyword evidence="2 4" id="KW-0238">DNA-binding</keyword>
<dbReference type="SUPFAM" id="SSF48498">
    <property type="entry name" value="Tetracyclin repressor-like, C-terminal domain"/>
    <property type="match status" value="1"/>
</dbReference>
<dbReference type="InterPro" id="IPR050109">
    <property type="entry name" value="HTH-type_TetR-like_transc_reg"/>
</dbReference>
<name>X5EFT6_9CORY</name>
<dbReference type="eggNOG" id="COG1309">
    <property type="taxonomic scope" value="Bacteria"/>
</dbReference>
<evidence type="ECO:0000256" key="2">
    <source>
        <dbReference type="ARBA" id="ARBA00023125"/>
    </source>
</evidence>
<dbReference type="InterPro" id="IPR041490">
    <property type="entry name" value="KstR2_TetR_C"/>
</dbReference>
<dbReference type="Pfam" id="PF00440">
    <property type="entry name" value="TetR_N"/>
    <property type="match status" value="1"/>
</dbReference>
<dbReference type="InterPro" id="IPR009057">
    <property type="entry name" value="Homeodomain-like_sf"/>
</dbReference>
<dbReference type="PANTHER" id="PTHR30055">
    <property type="entry name" value="HTH-TYPE TRANSCRIPTIONAL REGULATOR RUTR"/>
    <property type="match status" value="1"/>
</dbReference>
<dbReference type="HOGENOM" id="CLU_069356_12_4_11"/>
<dbReference type="OrthoDB" id="1669699at2"/>
<dbReference type="GO" id="GO:0000976">
    <property type="term" value="F:transcription cis-regulatory region binding"/>
    <property type="evidence" value="ECO:0007669"/>
    <property type="project" value="TreeGrafter"/>
</dbReference>